<gene>
    <name evidence="2" type="ORF">P154DRAFT_571475</name>
</gene>
<feature type="compositionally biased region" description="Pro residues" evidence="1">
    <location>
        <begin position="128"/>
        <end position="142"/>
    </location>
</feature>
<name>A0A6A5WVV8_9PLEO</name>
<dbReference type="Proteomes" id="UP000799779">
    <property type="component" value="Unassembled WGS sequence"/>
</dbReference>
<reference evidence="2" key="1">
    <citation type="journal article" date="2020" name="Stud. Mycol.">
        <title>101 Dothideomycetes genomes: a test case for predicting lifestyles and emergence of pathogens.</title>
        <authorList>
            <person name="Haridas S."/>
            <person name="Albert R."/>
            <person name="Binder M."/>
            <person name="Bloem J."/>
            <person name="Labutti K."/>
            <person name="Salamov A."/>
            <person name="Andreopoulos B."/>
            <person name="Baker S."/>
            <person name="Barry K."/>
            <person name="Bills G."/>
            <person name="Bluhm B."/>
            <person name="Cannon C."/>
            <person name="Castanera R."/>
            <person name="Culley D."/>
            <person name="Daum C."/>
            <person name="Ezra D."/>
            <person name="Gonzalez J."/>
            <person name="Henrissat B."/>
            <person name="Kuo A."/>
            <person name="Liang C."/>
            <person name="Lipzen A."/>
            <person name="Lutzoni F."/>
            <person name="Magnuson J."/>
            <person name="Mondo S."/>
            <person name="Nolan M."/>
            <person name="Ohm R."/>
            <person name="Pangilinan J."/>
            <person name="Park H.-J."/>
            <person name="Ramirez L."/>
            <person name="Alfaro M."/>
            <person name="Sun H."/>
            <person name="Tritt A."/>
            <person name="Yoshinaga Y."/>
            <person name="Zwiers L.-H."/>
            <person name="Turgeon B."/>
            <person name="Goodwin S."/>
            <person name="Spatafora J."/>
            <person name="Crous P."/>
            <person name="Grigoriev I."/>
        </authorList>
    </citation>
    <scope>NUCLEOTIDE SEQUENCE</scope>
    <source>
        <strain evidence="2">CBS 123094</strain>
    </source>
</reference>
<evidence type="ECO:0000256" key="1">
    <source>
        <dbReference type="SAM" id="MobiDB-lite"/>
    </source>
</evidence>
<feature type="region of interest" description="Disordered" evidence="1">
    <location>
        <begin position="127"/>
        <end position="171"/>
    </location>
</feature>
<dbReference type="EMBL" id="ML977564">
    <property type="protein sequence ID" value="KAF2005268.1"/>
    <property type="molecule type" value="Genomic_DNA"/>
</dbReference>
<sequence length="171" mass="18700">MPWPCPGGCQRSTGHWLFACQPVTNVPGATGSWSRRRRLTRTGMNRIQYIPANPAAYLAVGCCWLGAVNGQSPADVLLKPEIDGYLELASGRSSHRYPSGICLASSRRRYFLQGRRRRTGLTILEWPPVRPCRAPPPPPPQPLDSTTRGRPRRDAGMSAAEGVPTTALPGR</sequence>
<evidence type="ECO:0000313" key="3">
    <source>
        <dbReference type="Proteomes" id="UP000799779"/>
    </source>
</evidence>
<protein>
    <submittedName>
        <fullName evidence="2">Uncharacterized protein</fullName>
    </submittedName>
</protein>
<organism evidence="2 3">
    <name type="scientific">Amniculicola lignicola CBS 123094</name>
    <dbReference type="NCBI Taxonomy" id="1392246"/>
    <lineage>
        <taxon>Eukaryota</taxon>
        <taxon>Fungi</taxon>
        <taxon>Dikarya</taxon>
        <taxon>Ascomycota</taxon>
        <taxon>Pezizomycotina</taxon>
        <taxon>Dothideomycetes</taxon>
        <taxon>Pleosporomycetidae</taxon>
        <taxon>Pleosporales</taxon>
        <taxon>Amniculicolaceae</taxon>
        <taxon>Amniculicola</taxon>
    </lineage>
</organism>
<keyword evidence="3" id="KW-1185">Reference proteome</keyword>
<proteinExistence type="predicted"/>
<accession>A0A6A5WVV8</accession>
<evidence type="ECO:0000313" key="2">
    <source>
        <dbReference type="EMBL" id="KAF2005268.1"/>
    </source>
</evidence>
<dbReference type="AlphaFoldDB" id="A0A6A5WVV8"/>